<dbReference type="EC" id="3.1.2.14" evidence="2"/>
<dbReference type="InterPro" id="IPR008265">
    <property type="entry name" value="Lipase_GDSL_AS"/>
</dbReference>
<reference evidence="2 3" key="1">
    <citation type="submission" date="2024-04" db="EMBL/GenBank/DDBJ databases">
        <authorList>
            <person name="Cremers G."/>
        </authorList>
    </citation>
    <scope>NUCLEOTIDE SEQUENCE [LARGE SCALE GENOMIC DNA]</scope>
    <source>
        <strain evidence="2">MeCH1-AG</strain>
    </source>
</reference>
<gene>
    <name evidence="2" type="primary">tesA</name>
    <name evidence="2" type="ORF">MECH1_V1_3064</name>
</gene>
<dbReference type="GO" id="GO:0006508">
    <property type="term" value="P:proteolysis"/>
    <property type="evidence" value="ECO:0007669"/>
    <property type="project" value="UniProtKB-KW"/>
</dbReference>
<dbReference type="Gene3D" id="3.40.50.1110">
    <property type="entry name" value="SGNH hydrolase"/>
    <property type="match status" value="1"/>
</dbReference>
<dbReference type="PROSITE" id="PS01098">
    <property type="entry name" value="LIPASE_GDSL_SER"/>
    <property type="match status" value="1"/>
</dbReference>
<dbReference type="EMBL" id="OZ026884">
    <property type="protein sequence ID" value="CAL1241840.1"/>
    <property type="molecule type" value="Genomic_DNA"/>
</dbReference>
<keyword evidence="2" id="KW-0645">Protease</keyword>
<dbReference type="InterPro" id="IPR051532">
    <property type="entry name" value="Ester_Hydrolysis_Enzymes"/>
</dbReference>
<dbReference type="SUPFAM" id="SSF52266">
    <property type="entry name" value="SGNH hydrolase"/>
    <property type="match status" value="1"/>
</dbReference>
<keyword evidence="2" id="KW-0378">Hydrolase</keyword>
<keyword evidence="3" id="KW-1185">Reference proteome</keyword>
<dbReference type="InterPro" id="IPR036514">
    <property type="entry name" value="SGNH_hydro_sf"/>
</dbReference>
<dbReference type="Proteomes" id="UP001497493">
    <property type="component" value="Chromosome"/>
</dbReference>
<dbReference type="PANTHER" id="PTHR30383:SF24">
    <property type="entry name" value="THIOESTERASE 1_PROTEASE 1_LYSOPHOSPHOLIPASE L1"/>
    <property type="match status" value="1"/>
</dbReference>
<dbReference type="CDD" id="cd01822">
    <property type="entry name" value="Lysophospholipase_L1_like"/>
    <property type="match status" value="1"/>
</dbReference>
<dbReference type="GO" id="GO:0004622">
    <property type="term" value="F:phosphatidylcholine lysophospholipase activity"/>
    <property type="evidence" value="ECO:0007669"/>
    <property type="project" value="UniProtKB-EC"/>
</dbReference>
<name>A0ABM9NMG7_9GAMM</name>
<sequence length="201" mass="22029">MRRWVLSFILFFALSGLVQGKTVLVLGDSISAGYGLENIQQGWVALLQEKLRPRGISVINASVSGDTSAGGLARLDPLLAEHRPAVVILELGGNDGLRGLSPQQMEANLEALVDRSRAAGAQVLLLGMKIPPNYGKRYTEMFQDVYRRVAERKEVAWVPFLLEGVGGRDALMQTDGIHPNRDAQAILFARVWEKLEPLLSP</sequence>
<proteinExistence type="predicted"/>
<evidence type="ECO:0000313" key="2">
    <source>
        <dbReference type="EMBL" id="CAL1241840.1"/>
    </source>
</evidence>
<protein>
    <submittedName>
        <fullName evidence="2">Multifunctional acyl-CoA thioesterase I and protease I and lysophospholipase L1</fullName>
        <ecNumber evidence="2">3.1.1.5</ecNumber>
        <ecNumber evidence="2">3.1.2.14</ecNumber>
        <ecNumber evidence="2">3.1.2.2</ecNumber>
    </submittedName>
</protein>
<accession>A0ABM9NMG7</accession>
<evidence type="ECO:0000259" key="1">
    <source>
        <dbReference type="Pfam" id="PF13472"/>
    </source>
</evidence>
<dbReference type="EC" id="3.1.2.2" evidence="2"/>
<dbReference type="GO" id="GO:0008233">
    <property type="term" value="F:peptidase activity"/>
    <property type="evidence" value="ECO:0007669"/>
    <property type="project" value="UniProtKB-KW"/>
</dbReference>
<dbReference type="EC" id="3.1.1.5" evidence="2"/>
<dbReference type="GO" id="GO:0016297">
    <property type="term" value="F:fatty acyl-[ACP] hydrolase activity"/>
    <property type="evidence" value="ECO:0007669"/>
    <property type="project" value="UniProtKB-EC"/>
</dbReference>
<evidence type="ECO:0000313" key="3">
    <source>
        <dbReference type="Proteomes" id="UP001497493"/>
    </source>
</evidence>
<organism evidence="2 3">
    <name type="scientific">Candidatus Methylocalor cossyra</name>
    <dbReference type="NCBI Taxonomy" id="3108543"/>
    <lineage>
        <taxon>Bacteria</taxon>
        <taxon>Pseudomonadati</taxon>
        <taxon>Pseudomonadota</taxon>
        <taxon>Gammaproteobacteria</taxon>
        <taxon>Methylococcales</taxon>
        <taxon>Methylococcaceae</taxon>
        <taxon>Candidatus Methylocalor</taxon>
    </lineage>
</organism>
<dbReference type="Pfam" id="PF13472">
    <property type="entry name" value="Lipase_GDSL_2"/>
    <property type="match status" value="1"/>
</dbReference>
<feature type="domain" description="SGNH hydrolase-type esterase" evidence="1">
    <location>
        <begin position="25"/>
        <end position="185"/>
    </location>
</feature>
<dbReference type="InterPro" id="IPR013830">
    <property type="entry name" value="SGNH_hydro"/>
</dbReference>
<dbReference type="RefSeq" id="WP_348758320.1">
    <property type="nucleotide sequence ID" value="NZ_OZ026884.1"/>
</dbReference>
<dbReference type="PANTHER" id="PTHR30383">
    <property type="entry name" value="THIOESTERASE 1/PROTEASE 1/LYSOPHOSPHOLIPASE L1"/>
    <property type="match status" value="1"/>
</dbReference>